<comment type="caution">
    <text evidence="3">The sequence shown here is derived from an EMBL/GenBank/DDBJ whole genome shotgun (WGS) entry which is preliminary data.</text>
</comment>
<evidence type="ECO:0000313" key="3">
    <source>
        <dbReference type="EMBL" id="TGN19814.1"/>
    </source>
</evidence>
<dbReference type="Gene3D" id="3.30.160.670">
    <property type="match status" value="1"/>
</dbReference>
<dbReference type="RefSeq" id="WP_135759817.1">
    <property type="nucleotide sequence ID" value="NZ_RQHW01000026.1"/>
</dbReference>
<dbReference type="AlphaFoldDB" id="A0A4R9LZG1"/>
<reference evidence="3" key="1">
    <citation type="journal article" date="2019" name="PLoS Negl. Trop. Dis.">
        <title>Revisiting the worldwide diversity of Leptospira species in the environment.</title>
        <authorList>
            <person name="Vincent A.T."/>
            <person name="Schiettekatte O."/>
            <person name="Bourhy P."/>
            <person name="Veyrier F.J."/>
            <person name="Picardeau M."/>
        </authorList>
    </citation>
    <scope>NUCLEOTIDE SEQUENCE [LARGE SCALE GENOMIC DNA]</scope>
    <source>
        <strain evidence="3">201300427</strain>
    </source>
</reference>
<dbReference type="InterPro" id="IPR025411">
    <property type="entry name" value="DUF4136"/>
</dbReference>
<evidence type="ECO:0000256" key="1">
    <source>
        <dbReference type="SAM" id="SignalP"/>
    </source>
</evidence>
<gene>
    <name evidence="3" type="ORF">EHS15_06855</name>
</gene>
<evidence type="ECO:0000313" key="4">
    <source>
        <dbReference type="Proteomes" id="UP000298058"/>
    </source>
</evidence>
<keyword evidence="4" id="KW-1185">Reference proteome</keyword>
<keyword evidence="1" id="KW-0732">Signal</keyword>
<dbReference type="OrthoDB" id="345751at2"/>
<proteinExistence type="predicted"/>
<organism evidence="3 4">
    <name type="scientific">Leptospira idonii</name>
    <dbReference type="NCBI Taxonomy" id="1193500"/>
    <lineage>
        <taxon>Bacteria</taxon>
        <taxon>Pseudomonadati</taxon>
        <taxon>Spirochaetota</taxon>
        <taxon>Spirochaetia</taxon>
        <taxon>Leptospirales</taxon>
        <taxon>Leptospiraceae</taxon>
        <taxon>Leptospira</taxon>
    </lineage>
</organism>
<evidence type="ECO:0000259" key="2">
    <source>
        <dbReference type="Pfam" id="PF13590"/>
    </source>
</evidence>
<accession>A0A4R9LZG1</accession>
<protein>
    <submittedName>
        <fullName evidence="3">DUF4136 domain-containing protein</fullName>
    </submittedName>
</protein>
<name>A0A4R9LZG1_9LEPT</name>
<sequence>MNRFIFFLILILFLKNCTTIATRTDTKNNQAPEKGSFAFQVDPNDIKADFISKVIRYRLQKMGFKENTSSPDFYISFRYSVKGAGEWKRVVTQTSGPYGGYPYYFGYGYSSANVYSTEIYNKMFSVRFLDTKENILWHGESNEENSCSEIIVTVPELIVSVLDQYPKSFLNRKRSFFRGDDETSEIRKQFPEVDWTCN</sequence>
<feature type="chain" id="PRO_5020487655" evidence="1">
    <location>
        <begin position="24"/>
        <end position="198"/>
    </location>
</feature>
<dbReference type="Pfam" id="PF13590">
    <property type="entry name" value="DUF4136"/>
    <property type="match status" value="1"/>
</dbReference>
<dbReference type="Proteomes" id="UP000298058">
    <property type="component" value="Unassembled WGS sequence"/>
</dbReference>
<dbReference type="EMBL" id="RQHW01000026">
    <property type="protein sequence ID" value="TGN19814.1"/>
    <property type="molecule type" value="Genomic_DNA"/>
</dbReference>
<feature type="signal peptide" evidence="1">
    <location>
        <begin position="1"/>
        <end position="23"/>
    </location>
</feature>
<feature type="domain" description="DUF4136" evidence="2">
    <location>
        <begin position="36"/>
        <end position="166"/>
    </location>
</feature>